<gene>
    <name evidence="2" type="ORF">Kpol_1018p173</name>
</gene>
<dbReference type="HOGENOM" id="CLU_337764_0_0_1"/>
<dbReference type="OMA" id="KWAERIS"/>
<protein>
    <submittedName>
        <fullName evidence="2">Uncharacterized protein</fullName>
    </submittedName>
</protein>
<dbReference type="RefSeq" id="XP_001647491.1">
    <property type="nucleotide sequence ID" value="XM_001647441.1"/>
</dbReference>
<feature type="compositionally biased region" description="Low complexity" evidence="1">
    <location>
        <begin position="50"/>
        <end position="60"/>
    </location>
</feature>
<dbReference type="eggNOG" id="ENOG502S0J5">
    <property type="taxonomic scope" value="Eukaryota"/>
</dbReference>
<dbReference type="InParanoid" id="A7TE13"/>
<name>A7TE13_VANPO</name>
<feature type="compositionally biased region" description="Polar residues" evidence="1">
    <location>
        <begin position="692"/>
        <end position="707"/>
    </location>
</feature>
<dbReference type="GeneID" id="5547998"/>
<dbReference type="STRING" id="436907.A7TE13"/>
<feature type="compositionally biased region" description="Low complexity" evidence="1">
    <location>
        <begin position="388"/>
        <end position="402"/>
    </location>
</feature>
<feature type="compositionally biased region" description="Low complexity" evidence="1">
    <location>
        <begin position="584"/>
        <end position="607"/>
    </location>
</feature>
<accession>A7TE13</accession>
<dbReference type="OrthoDB" id="4070760at2759"/>
<dbReference type="EMBL" id="DS480378">
    <property type="protein sequence ID" value="EDO19633.1"/>
    <property type="molecule type" value="Genomic_DNA"/>
</dbReference>
<organism evidence="3">
    <name type="scientific">Vanderwaltozyma polyspora (strain ATCC 22028 / DSM 70294 / BCRC 21397 / CBS 2163 / NBRC 10782 / NRRL Y-8283 / UCD 57-17)</name>
    <name type="common">Kluyveromyces polysporus</name>
    <dbReference type="NCBI Taxonomy" id="436907"/>
    <lineage>
        <taxon>Eukaryota</taxon>
        <taxon>Fungi</taxon>
        <taxon>Dikarya</taxon>
        <taxon>Ascomycota</taxon>
        <taxon>Saccharomycotina</taxon>
        <taxon>Saccharomycetes</taxon>
        <taxon>Saccharomycetales</taxon>
        <taxon>Saccharomycetaceae</taxon>
        <taxon>Vanderwaltozyma</taxon>
    </lineage>
</organism>
<feature type="compositionally biased region" description="Polar residues" evidence="1">
    <location>
        <begin position="546"/>
        <end position="563"/>
    </location>
</feature>
<evidence type="ECO:0000313" key="3">
    <source>
        <dbReference type="Proteomes" id="UP000000267"/>
    </source>
</evidence>
<proteinExistence type="predicted"/>
<keyword evidence="3" id="KW-1185">Reference proteome</keyword>
<feature type="compositionally biased region" description="Low complexity" evidence="1">
    <location>
        <begin position="414"/>
        <end position="434"/>
    </location>
</feature>
<reference evidence="2 3" key="1">
    <citation type="journal article" date="2007" name="Proc. Natl. Acad. Sci. U.S.A.">
        <title>Independent sorting-out of thousands of duplicated gene pairs in two yeast species descended from a whole-genome duplication.</title>
        <authorList>
            <person name="Scannell D.R."/>
            <person name="Frank A.C."/>
            <person name="Conant G.C."/>
            <person name="Byrne K.P."/>
            <person name="Woolfit M."/>
            <person name="Wolfe K.H."/>
        </authorList>
    </citation>
    <scope>NUCLEOTIDE SEQUENCE [LARGE SCALE GENOMIC DNA]</scope>
    <source>
        <strain evidence="3">ATCC 22028 / DSM 70294 / BCRC 21397 / CBS 2163 / NBRC 10782 / NRRL Y-8283 / UCD 57-17</strain>
    </source>
</reference>
<feature type="compositionally biased region" description="Low complexity" evidence="1">
    <location>
        <begin position="322"/>
        <end position="363"/>
    </location>
</feature>
<feature type="region of interest" description="Disordered" evidence="1">
    <location>
        <begin position="649"/>
        <end position="707"/>
    </location>
</feature>
<dbReference type="AlphaFoldDB" id="A7TE13"/>
<dbReference type="FunCoup" id="A7TE13">
    <property type="interactions" value="64"/>
</dbReference>
<feature type="region of interest" description="Disordered" evidence="1">
    <location>
        <begin position="314"/>
        <end position="363"/>
    </location>
</feature>
<feature type="compositionally biased region" description="Polar residues" evidence="1">
    <location>
        <begin position="61"/>
        <end position="74"/>
    </location>
</feature>
<dbReference type="Proteomes" id="UP000000267">
    <property type="component" value="Unassembled WGS sequence"/>
</dbReference>
<feature type="region of interest" description="Disordered" evidence="1">
    <location>
        <begin position="382"/>
        <end position="434"/>
    </location>
</feature>
<evidence type="ECO:0000313" key="2">
    <source>
        <dbReference type="EMBL" id="EDO19633.1"/>
    </source>
</evidence>
<evidence type="ECO:0000256" key="1">
    <source>
        <dbReference type="SAM" id="MobiDB-lite"/>
    </source>
</evidence>
<feature type="region of interest" description="Disordered" evidence="1">
    <location>
        <begin position="36"/>
        <end position="74"/>
    </location>
</feature>
<feature type="compositionally biased region" description="Polar residues" evidence="1">
    <location>
        <begin position="649"/>
        <end position="677"/>
    </location>
</feature>
<sequence length="843" mass="92663">MRNSNASMVLNIMEPPNTLLHDIKEEEDIEITQLNTDDHSSTSKELVIHSNNSSQSLQSSANDENISISHSNTDTDTDISNNLNMNLNMNLNLNLDLDLDINENTNTNSKDELSLLPPLPKSIEPVLTATNHDIEHTLERENIEINNINNTDDLKIEIPTIDNNININSSVQTAKSILIPSPINDNSTTTTTTTSTSATTNNNINTNNINDKINDTPSTSNLMDNDIAETSFDLSKALKIPVTDSTNTTTSFEQQISNGPLSPIMSSPKISLKKKLSNVILNNDIPFTTNNNSLQLDSSQFHITKNSSSVRTLSNSINGKVSRSNSHSNSIINQKLDGGSSSSASSFNNNNNSSGSNGNMNSNIKLSQDFVHESHSFIKERIPLRKVSTGSTSSNSNSTSTSRNDEQIFKVPPSLLRQSTESRSRSSSNGNINLSLRTTPLALDGIGIQLGSTPIIPNSITAGINTPTVLSNNNELPLSNKKLPLLRRASSAILRKTSMKNIAGTDLQNNADSMDFNPLRVSTTIDIDNRLTTYNSNVTHSVTQINSNTQENNQNSLSRQPSIGSRVKKGFSRIISGNNTNKRVASNSNDVSRVNSNSNSNSIASDLSNDRIESPIPTRIKSSDAYLEDRILNSGKGITPLLSRRVSSAGNKGYSANNSNESSNRKFVTSNNVTSGTVRRRSSQLARSASAKNNDVTRSSSRQSNTLEKNLPNFTKFDEISVNLEKLTKTVPVISVTDDYNSQDLEDIKIQSNINLDEVYEDPEKKHPSDVSSPVKNVSLKEYINILIEQQKSEDKRLASLEKNFTDSGWCSASDLRLLRQKRIITNRRWDERIAFYKSKLDT</sequence>
<feature type="region of interest" description="Disordered" evidence="1">
    <location>
        <begin position="546"/>
        <end position="616"/>
    </location>
</feature>
<dbReference type="KEGG" id="vpo:Kpol_1018p173"/>